<keyword evidence="1" id="KW-0732">Signal</keyword>
<gene>
    <name evidence="2" type="ORF">C900_01574</name>
</gene>
<keyword evidence="3" id="KW-1185">Reference proteome</keyword>
<feature type="signal peptide" evidence="1">
    <location>
        <begin position="1"/>
        <end position="20"/>
    </location>
</feature>
<dbReference type="EMBL" id="AMZN01000023">
    <property type="protein sequence ID" value="ELR72418.1"/>
    <property type="molecule type" value="Genomic_DNA"/>
</dbReference>
<reference evidence="2 3" key="1">
    <citation type="submission" date="2012-12" db="EMBL/GenBank/DDBJ databases">
        <title>Genome assembly of Fulvivirga imtechensis AK7.</title>
        <authorList>
            <person name="Nupur N."/>
            <person name="Khatri I."/>
            <person name="Kumar R."/>
            <person name="Subramanian S."/>
            <person name="Pinnaka A."/>
        </authorList>
    </citation>
    <scope>NUCLEOTIDE SEQUENCE [LARGE SCALE GENOMIC DNA]</scope>
    <source>
        <strain evidence="2 3">AK7</strain>
    </source>
</reference>
<sequence>MKKAILVLILVPLITVCAEAQKVKYKDLYYLLDTRKYDEAEPFLREFLSDPKNVDHTNANFQMAVIYQEKAKKNDVLQETEILKYNIDSAIIYYQKTLTYLDEKEIKRNDEYYQAYKRRDIRTGKFGIKLADIQFDIEKKIEGLKGQKERISELKNYYEQMQQYYAAAQQGFNGLQANYPNRKILFLRADNKLLDDFDVIKKNYLQAIENFDKYKSALGKVVGSGYDQSLRQKQIIDYKNDGKSTPEYLSDNIDFWDFSTWLDQAKADVREKIFPLREQLMVFDQSLNKLREKMVQDSSSVAADINMPLYSKLNSELYEFDKEPLPVAMFDLKIADLKFNSSVIQNRDYTDSLDIMYQLEVVGNRLHQLNAMDSLVNILVGKDLAEECKNYKEYVDAQFGGEAGLQAFVKQKLDFVIEQKRARNTEYERIRERSRWLVAESDSIPLFDIRQGNRYIPLEITDETTSGLYFSGEKPAEGYFSLVERTRVPKVNIKFEVNSEFFNKANIEGISSKTVMDEAGQIYFVVFYTPKPEQDTYVATISKIYTSDGLAWTKSVDLAMTPKNFTYEQQAGEFIVEYDAETGTNGNASKTLVLDKKGNVKE</sequence>
<evidence type="ECO:0000313" key="3">
    <source>
        <dbReference type="Proteomes" id="UP000011135"/>
    </source>
</evidence>
<proteinExistence type="predicted"/>
<evidence type="ECO:0000313" key="2">
    <source>
        <dbReference type="EMBL" id="ELR72418.1"/>
    </source>
</evidence>
<feature type="chain" id="PRO_5003993497" evidence="1">
    <location>
        <begin position="21"/>
        <end position="602"/>
    </location>
</feature>
<protein>
    <submittedName>
        <fullName evidence="2">Uncharacterized protein</fullName>
    </submittedName>
</protein>
<organism evidence="2 3">
    <name type="scientific">Fulvivirga imtechensis AK7</name>
    <dbReference type="NCBI Taxonomy" id="1237149"/>
    <lineage>
        <taxon>Bacteria</taxon>
        <taxon>Pseudomonadati</taxon>
        <taxon>Bacteroidota</taxon>
        <taxon>Cytophagia</taxon>
        <taxon>Cytophagales</taxon>
        <taxon>Fulvivirgaceae</taxon>
        <taxon>Fulvivirga</taxon>
    </lineage>
</organism>
<dbReference type="RefSeq" id="WP_009579007.1">
    <property type="nucleotide sequence ID" value="NZ_AMZN01000023.1"/>
</dbReference>
<dbReference type="AlphaFoldDB" id="L8JW42"/>
<comment type="caution">
    <text evidence="2">The sequence shown here is derived from an EMBL/GenBank/DDBJ whole genome shotgun (WGS) entry which is preliminary data.</text>
</comment>
<dbReference type="OrthoDB" id="980916at2"/>
<name>L8JW42_9BACT</name>
<dbReference type="Proteomes" id="UP000011135">
    <property type="component" value="Unassembled WGS sequence"/>
</dbReference>
<accession>L8JW42</accession>
<evidence type="ECO:0000256" key="1">
    <source>
        <dbReference type="SAM" id="SignalP"/>
    </source>
</evidence>